<evidence type="ECO:0000256" key="1">
    <source>
        <dbReference type="SAM" id="MobiDB-lite"/>
    </source>
</evidence>
<dbReference type="GO" id="GO:0000138">
    <property type="term" value="C:Golgi trans cisterna"/>
    <property type="evidence" value="ECO:0007669"/>
    <property type="project" value="TreeGrafter"/>
</dbReference>
<keyword evidence="3" id="KW-1185">Reference proteome</keyword>
<protein>
    <recommendedName>
        <fullName evidence="4">Dymeclin</fullName>
    </recommendedName>
</protein>
<dbReference type="GO" id="GO:0005797">
    <property type="term" value="C:Golgi medial cisterna"/>
    <property type="evidence" value="ECO:0007669"/>
    <property type="project" value="TreeGrafter"/>
</dbReference>
<gene>
    <name evidence="2" type="ORF">EHS25_007066</name>
</gene>
<reference evidence="2 3" key="1">
    <citation type="submission" date="2018-11" db="EMBL/GenBank/DDBJ databases">
        <title>Genome sequence of Saitozyma podzolica DSM 27192.</title>
        <authorList>
            <person name="Aliyu H."/>
            <person name="Gorte O."/>
            <person name="Ochsenreither K."/>
        </authorList>
    </citation>
    <scope>NUCLEOTIDE SEQUENCE [LARGE SCALE GENOMIC DNA]</scope>
    <source>
        <strain evidence="2 3">DSM 27192</strain>
    </source>
</reference>
<dbReference type="Proteomes" id="UP000279259">
    <property type="component" value="Unassembled WGS sequence"/>
</dbReference>
<dbReference type="InterPro" id="IPR026705">
    <property type="entry name" value="Hid-1/Ecm30"/>
</dbReference>
<dbReference type="STRING" id="1890683.A0A427XPH5"/>
<feature type="compositionally biased region" description="Acidic residues" evidence="1">
    <location>
        <begin position="199"/>
        <end position="215"/>
    </location>
</feature>
<dbReference type="GO" id="GO:0016020">
    <property type="term" value="C:membrane"/>
    <property type="evidence" value="ECO:0007669"/>
    <property type="project" value="TreeGrafter"/>
</dbReference>
<dbReference type="AlphaFoldDB" id="A0A427XPH5"/>
<proteinExistence type="predicted"/>
<dbReference type="OrthoDB" id="432953at2759"/>
<dbReference type="PANTHER" id="PTHR21575">
    <property type="entry name" value="PROTEIN HID1"/>
    <property type="match status" value="1"/>
</dbReference>
<evidence type="ECO:0008006" key="4">
    <source>
        <dbReference type="Google" id="ProtNLM"/>
    </source>
</evidence>
<feature type="region of interest" description="Disordered" evidence="1">
    <location>
        <begin position="193"/>
        <end position="215"/>
    </location>
</feature>
<dbReference type="EMBL" id="RSCD01000033">
    <property type="protein sequence ID" value="RSH80730.1"/>
    <property type="molecule type" value="Genomic_DNA"/>
</dbReference>
<feature type="region of interest" description="Disordered" evidence="1">
    <location>
        <begin position="744"/>
        <end position="764"/>
    </location>
</feature>
<sequence length="1062" mass="114749">MFKSLPSFKVKSLPQAIGLPFLSTQEDAQLKFRSGEGGIKRLYGDEVTPLNDVGYWAQYYSLFSSTADVYSLISVQDVRQALIANPVNLSHLLTYLSHHLFTLLPSAQFPSSPASPDSSREALNCLRVLGRVLVVVYEAEADAKANGIGGEETFAGKYLWARVPVEGESLGTGEVSGAGTGVTGAQLEETGEQFKIEDSDSEEEVEEENEEENEIEAGVKAFRASVGKPMVPKPEAQVKANGTNDSVADPLRAAAAAKANESAEDVQEEDAREMLPSLVDRLFSCTIDLLFCAGFTVPESVRGRDNEGEKINYVIWEKGVGSTVSIGSTAELDRNKVEVLRFLMILLSTTMYTPPHALHTTPNLPLSHLTHALERRLLLSLLCSFLNTSLATSRPAGVSLGQLPYNHLISKSAEERRTLVRACMMVLLVALDYREPEIAGMGEAKEENAFRYFVSKLHRKEDFAFVLGGILGILEEHVAVTNIYLPGSKRPVPYILETFMLLWRVVDLNKRFRQYIYDSGKANDVIGYILLCCLDLKDDPSHHGLLRMLSYLLQTLSADQAFAQALTSPIRLSIPAKWAVPGSAADFMIVSIYSIATTPGLNPLFPALTISIANIAPHLQNIGVQASTRLMQLFKAFSAPNFLLADEGHPRLVYYLLETFNSILYHQLSENPNLVYAILRAHQDFQTLATFSLVSGLRDIQRRKALRAAAEQAKNADEPKTLTRTNSELDMLAEKAALLGRELNDEEDEPSALPVGAKPASPAPARVFNDQTTAQPLTTPGETAADPLARIAEVGGTTNGPDATIQNSMSEKARGKMRATDQVDLSSPATADVPEVPDEELLAVAAAGVGPNGYVPTQEWVSSWQKGLPLDPVLVAISELLPKIQESQPRAGAPSQKVFNILKGASLVDVLPPAPPIMPRRFQVSGDFSAFALANAFVSAFVLLSFSPSRPHHAFVQKSLTRGEPCESSPSPTSGEASDQMMVGLVPRVGGLAHLTPLGGHLRGGPDLNRDMAGHDGEAVRDKAGAGQENGAGERGEGAQDVWGGLRRFGREGVVAAGGAMV</sequence>
<evidence type="ECO:0000313" key="2">
    <source>
        <dbReference type="EMBL" id="RSH80730.1"/>
    </source>
</evidence>
<feature type="region of interest" description="Disordered" evidence="1">
    <location>
        <begin position="958"/>
        <end position="978"/>
    </location>
</feature>
<name>A0A427XPH5_9TREE</name>
<comment type="caution">
    <text evidence="2">The sequence shown here is derived from an EMBL/GenBank/DDBJ whole genome shotgun (WGS) entry which is preliminary data.</text>
</comment>
<dbReference type="PANTHER" id="PTHR21575:SF12">
    <property type="entry name" value="PROTEIN HID1"/>
    <property type="match status" value="1"/>
</dbReference>
<evidence type="ECO:0000313" key="3">
    <source>
        <dbReference type="Proteomes" id="UP000279259"/>
    </source>
</evidence>
<dbReference type="Pfam" id="PF12722">
    <property type="entry name" value="Hid1"/>
    <property type="match status" value="2"/>
</dbReference>
<feature type="compositionally biased region" description="Polar residues" evidence="1">
    <location>
        <begin position="968"/>
        <end position="977"/>
    </location>
</feature>
<organism evidence="2 3">
    <name type="scientific">Saitozyma podzolica</name>
    <dbReference type="NCBI Taxonomy" id="1890683"/>
    <lineage>
        <taxon>Eukaryota</taxon>
        <taxon>Fungi</taxon>
        <taxon>Dikarya</taxon>
        <taxon>Basidiomycota</taxon>
        <taxon>Agaricomycotina</taxon>
        <taxon>Tremellomycetes</taxon>
        <taxon>Tremellales</taxon>
        <taxon>Trimorphomycetaceae</taxon>
        <taxon>Saitozyma</taxon>
    </lineage>
</organism>
<accession>A0A427XPH5</accession>